<gene>
    <name evidence="3" type="ORF">D9757_007978</name>
</gene>
<dbReference type="PANTHER" id="PTHR47435:SF4">
    <property type="entry name" value="KELCH REPEAT PROTEIN (AFU_ORTHOLOGUE AFUA_5G12780)"/>
    <property type="match status" value="1"/>
</dbReference>
<keyword evidence="2" id="KW-0408">Iron</keyword>
<accession>A0A8H5M481</accession>
<evidence type="ECO:0000256" key="2">
    <source>
        <dbReference type="ARBA" id="ARBA00023004"/>
    </source>
</evidence>
<dbReference type="PANTHER" id="PTHR47435">
    <property type="entry name" value="KELCH REPEAT PROTEIN (AFU_ORTHOLOGUE AFUA_5G12780)"/>
    <property type="match status" value="1"/>
</dbReference>
<reference evidence="3 4" key="1">
    <citation type="journal article" date="2020" name="ISME J.">
        <title>Uncovering the hidden diversity of litter-decomposition mechanisms in mushroom-forming fungi.</title>
        <authorList>
            <person name="Floudas D."/>
            <person name="Bentzer J."/>
            <person name="Ahren D."/>
            <person name="Johansson T."/>
            <person name="Persson P."/>
            <person name="Tunlid A."/>
        </authorList>
    </citation>
    <scope>NUCLEOTIDE SEQUENCE [LARGE SCALE GENOMIC DNA]</scope>
    <source>
        <strain evidence="3 4">CBS 406.79</strain>
    </source>
</reference>
<sequence>MTGTLRVQWTLLTSSARLQRSSQCLSIVNNKVLIFGGEVVPRQPVDNQIDMLDLSNGAHIKATTLPVPANANAPSPRVGATTTAIKDHVYLFSGRGGLGMEPVEEKGAIWRYSSSASSWDVITPSDPSAAYPEGRSYHAMTSDGQSTLFIHAGCPEKGRLPDVWTFNLDHNKWSRLPDAPSAARGGTSIAYHSGILYRMHGFDGQKEIGGEIDTLDVQSGKWTTTTSFTADGINAPEPRSVSALCILDGYIVTLFGETDPSALGHAGAGKMLGNVWAYSLQAKKWTKMDWEGEGPKPRGWFAADLVPGGGKDGKSAVVVHGGLAEDNSRLGDIWKLELL</sequence>
<dbReference type="AlphaFoldDB" id="A0A8H5M481"/>
<dbReference type="GO" id="GO:0019760">
    <property type="term" value="P:glucosinolate metabolic process"/>
    <property type="evidence" value="ECO:0007669"/>
    <property type="project" value="UniProtKB-ARBA"/>
</dbReference>
<dbReference type="InterPro" id="IPR015915">
    <property type="entry name" value="Kelch-typ_b-propeller"/>
</dbReference>
<dbReference type="Pfam" id="PF24681">
    <property type="entry name" value="Kelch_KLHDC2_KLHL20_DRC7"/>
    <property type="match status" value="1"/>
</dbReference>
<dbReference type="Gene3D" id="2.120.10.80">
    <property type="entry name" value="Kelch-type beta propeller"/>
    <property type="match status" value="2"/>
</dbReference>
<organism evidence="3 4">
    <name type="scientific">Collybiopsis confluens</name>
    <dbReference type="NCBI Taxonomy" id="2823264"/>
    <lineage>
        <taxon>Eukaryota</taxon>
        <taxon>Fungi</taxon>
        <taxon>Dikarya</taxon>
        <taxon>Basidiomycota</taxon>
        <taxon>Agaricomycotina</taxon>
        <taxon>Agaricomycetes</taxon>
        <taxon>Agaricomycetidae</taxon>
        <taxon>Agaricales</taxon>
        <taxon>Marasmiineae</taxon>
        <taxon>Omphalotaceae</taxon>
        <taxon>Collybiopsis</taxon>
    </lineage>
</organism>
<evidence type="ECO:0008006" key="5">
    <source>
        <dbReference type="Google" id="ProtNLM"/>
    </source>
</evidence>
<protein>
    <recommendedName>
        <fullName evidence="5">Galactose oxidase</fullName>
    </recommendedName>
</protein>
<name>A0A8H5M481_9AGAR</name>
<evidence type="ECO:0000313" key="3">
    <source>
        <dbReference type="EMBL" id="KAF5380288.1"/>
    </source>
</evidence>
<dbReference type="SUPFAM" id="SSF117281">
    <property type="entry name" value="Kelch motif"/>
    <property type="match status" value="1"/>
</dbReference>
<keyword evidence="1" id="KW-0677">Repeat</keyword>
<proteinExistence type="predicted"/>
<dbReference type="EMBL" id="JAACJN010000064">
    <property type="protein sequence ID" value="KAF5380288.1"/>
    <property type="molecule type" value="Genomic_DNA"/>
</dbReference>
<keyword evidence="4" id="KW-1185">Reference proteome</keyword>
<evidence type="ECO:0000313" key="4">
    <source>
        <dbReference type="Proteomes" id="UP000518752"/>
    </source>
</evidence>
<comment type="caution">
    <text evidence="3">The sequence shown here is derived from an EMBL/GenBank/DDBJ whole genome shotgun (WGS) entry which is preliminary data.</text>
</comment>
<evidence type="ECO:0000256" key="1">
    <source>
        <dbReference type="ARBA" id="ARBA00022737"/>
    </source>
</evidence>
<dbReference type="Proteomes" id="UP000518752">
    <property type="component" value="Unassembled WGS sequence"/>
</dbReference>
<dbReference type="OrthoDB" id="10250130at2759"/>